<evidence type="ECO:0000313" key="4">
    <source>
        <dbReference type="Proteomes" id="UP000282002"/>
    </source>
</evidence>
<protein>
    <submittedName>
        <fullName evidence="3">MarR family transcriptional regulator</fullName>
    </submittedName>
</protein>
<keyword evidence="4" id="KW-1185">Reference proteome</keyword>
<name>A0A3S8U6L5_9RHOB</name>
<dbReference type="EMBL" id="CP034328">
    <property type="protein sequence ID" value="AZL59195.1"/>
    <property type="molecule type" value="Genomic_DNA"/>
</dbReference>
<dbReference type="Proteomes" id="UP000282002">
    <property type="component" value="Chromosome"/>
</dbReference>
<evidence type="ECO:0000256" key="1">
    <source>
        <dbReference type="ARBA" id="ARBA00004496"/>
    </source>
</evidence>
<dbReference type="PANTHER" id="PTHR33164">
    <property type="entry name" value="TRANSCRIPTIONAL REGULATOR, MARR FAMILY"/>
    <property type="match status" value="1"/>
</dbReference>
<dbReference type="SMART" id="SM00347">
    <property type="entry name" value="HTH_MARR"/>
    <property type="match status" value="1"/>
</dbReference>
<organism evidence="3 4">
    <name type="scientific">Tabrizicola piscis</name>
    <dbReference type="NCBI Taxonomy" id="2494374"/>
    <lineage>
        <taxon>Bacteria</taxon>
        <taxon>Pseudomonadati</taxon>
        <taxon>Pseudomonadota</taxon>
        <taxon>Alphaproteobacteria</taxon>
        <taxon>Rhodobacterales</taxon>
        <taxon>Paracoccaceae</taxon>
        <taxon>Tabrizicola</taxon>
    </lineage>
</organism>
<dbReference type="OrthoDB" id="9806864at2"/>
<evidence type="ECO:0000259" key="2">
    <source>
        <dbReference type="PROSITE" id="PS50995"/>
    </source>
</evidence>
<gene>
    <name evidence="3" type="ORF">EI545_10285</name>
</gene>
<dbReference type="SUPFAM" id="SSF46785">
    <property type="entry name" value="Winged helix' DNA-binding domain"/>
    <property type="match status" value="1"/>
</dbReference>
<sequence length="143" mass="15310">MTLAPSDMLCFALHSAAHAVHAAYAPLLTPLGLTYPQYLVLSALAANDRPTVGDLGADLRLDSNTLTPLLKRMEGAGWLTRSRDSQDDRKVRLALTDAGRTLAVEAAAVPRAFAAKTGLEPSQIADLRDILAVLRDRLKPAKP</sequence>
<dbReference type="InterPro" id="IPR000835">
    <property type="entry name" value="HTH_MarR-typ"/>
</dbReference>
<dbReference type="GO" id="GO:0006950">
    <property type="term" value="P:response to stress"/>
    <property type="evidence" value="ECO:0007669"/>
    <property type="project" value="TreeGrafter"/>
</dbReference>
<comment type="subcellular location">
    <subcellularLocation>
        <location evidence="1">Cytoplasm</location>
    </subcellularLocation>
</comment>
<dbReference type="KEGG" id="taw:EI545_10285"/>
<accession>A0A3S8U6L5</accession>
<dbReference type="GO" id="GO:0005737">
    <property type="term" value="C:cytoplasm"/>
    <property type="evidence" value="ECO:0007669"/>
    <property type="project" value="UniProtKB-SubCell"/>
</dbReference>
<dbReference type="InterPro" id="IPR036390">
    <property type="entry name" value="WH_DNA-bd_sf"/>
</dbReference>
<reference evidence="3 4" key="1">
    <citation type="submission" date="2018-12" db="EMBL/GenBank/DDBJ databases">
        <title>Complete genome sequencing of Tabrizicola sp. K13M18.</title>
        <authorList>
            <person name="Bae J.-W."/>
        </authorList>
    </citation>
    <scope>NUCLEOTIDE SEQUENCE [LARGE SCALE GENOMIC DNA]</scope>
    <source>
        <strain evidence="3 4">K13M18</strain>
    </source>
</reference>
<dbReference type="AlphaFoldDB" id="A0A3S8U6L5"/>
<proteinExistence type="predicted"/>
<dbReference type="PANTHER" id="PTHR33164:SF5">
    <property type="entry name" value="ORGANIC HYDROPEROXIDE RESISTANCE TRANSCRIPTIONAL REGULATOR"/>
    <property type="match status" value="1"/>
</dbReference>
<feature type="domain" description="HTH marR-type" evidence="2">
    <location>
        <begin position="6"/>
        <end position="136"/>
    </location>
</feature>
<dbReference type="RefSeq" id="WP_125325390.1">
    <property type="nucleotide sequence ID" value="NZ_CP034328.1"/>
</dbReference>
<dbReference type="GO" id="GO:0003700">
    <property type="term" value="F:DNA-binding transcription factor activity"/>
    <property type="evidence" value="ECO:0007669"/>
    <property type="project" value="InterPro"/>
</dbReference>
<dbReference type="Gene3D" id="1.10.10.10">
    <property type="entry name" value="Winged helix-like DNA-binding domain superfamily/Winged helix DNA-binding domain"/>
    <property type="match status" value="1"/>
</dbReference>
<dbReference type="InterPro" id="IPR036388">
    <property type="entry name" value="WH-like_DNA-bd_sf"/>
</dbReference>
<dbReference type="InterPro" id="IPR039422">
    <property type="entry name" value="MarR/SlyA-like"/>
</dbReference>
<dbReference type="Pfam" id="PF01047">
    <property type="entry name" value="MarR"/>
    <property type="match status" value="1"/>
</dbReference>
<dbReference type="PROSITE" id="PS50995">
    <property type="entry name" value="HTH_MARR_2"/>
    <property type="match status" value="1"/>
</dbReference>
<evidence type="ECO:0000313" key="3">
    <source>
        <dbReference type="EMBL" id="AZL59195.1"/>
    </source>
</evidence>